<organism evidence="5 6">
    <name type="scientific">Shewanella electrodiphila</name>
    <dbReference type="NCBI Taxonomy" id="934143"/>
    <lineage>
        <taxon>Bacteria</taxon>
        <taxon>Pseudomonadati</taxon>
        <taxon>Pseudomonadota</taxon>
        <taxon>Gammaproteobacteria</taxon>
        <taxon>Alteromonadales</taxon>
        <taxon>Shewanellaceae</taxon>
        <taxon>Shewanella</taxon>
    </lineage>
</organism>
<dbReference type="CDD" id="cd06170">
    <property type="entry name" value="LuxR_C_like"/>
    <property type="match status" value="1"/>
</dbReference>
<accession>A0ABT0KL86</accession>
<reference evidence="5 6" key="1">
    <citation type="submission" date="2022-01" db="EMBL/GenBank/DDBJ databases">
        <title>Whole genome-based taxonomy of the Shewanellaceae.</title>
        <authorList>
            <person name="Martin-Rodriguez A.J."/>
        </authorList>
    </citation>
    <scope>NUCLEOTIDE SEQUENCE [LARGE SCALE GENOMIC DNA]</scope>
    <source>
        <strain evidence="5 6">DSM 24955</strain>
    </source>
</reference>
<comment type="caution">
    <text evidence="5">The sequence shown here is derived from an EMBL/GenBank/DDBJ whole genome shotgun (WGS) entry which is preliminary data.</text>
</comment>
<dbReference type="PRINTS" id="PR00038">
    <property type="entry name" value="HTHLUXR"/>
</dbReference>
<evidence type="ECO:0000256" key="1">
    <source>
        <dbReference type="ARBA" id="ARBA00023015"/>
    </source>
</evidence>
<dbReference type="InterPro" id="IPR036388">
    <property type="entry name" value="WH-like_DNA-bd_sf"/>
</dbReference>
<keyword evidence="1" id="KW-0805">Transcription regulation</keyword>
<feature type="domain" description="HTH luxR-type" evidence="4">
    <location>
        <begin position="151"/>
        <end position="216"/>
    </location>
</feature>
<gene>
    <name evidence="5" type="ORF">L2737_04545</name>
</gene>
<dbReference type="InterPro" id="IPR049151">
    <property type="entry name" value="CsgD-like_REC"/>
</dbReference>
<dbReference type="PANTHER" id="PTHR44688:SF16">
    <property type="entry name" value="DNA-BINDING TRANSCRIPTIONAL ACTIVATOR DEVR_DOSR"/>
    <property type="match status" value="1"/>
</dbReference>
<dbReference type="InterPro" id="IPR000792">
    <property type="entry name" value="Tscrpt_reg_LuxR_C"/>
</dbReference>
<evidence type="ECO:0000313" key="5">
    <source>
        <dbReference type="EMBL" id="MCL1044602.1"/>
    </source>
</evidence>
<keyword evidence="6" id="KW-1185">Reference proteome</keyword>
<evidence type="ECO:0000256" key="3">
    <source>
        <dbReference type="ARBA" id="ARBA00023163"/>
    </source>
</evidence>
<dbReference type="PROSITE" id="PS50043">
    <property type="entry name" value="HTH_LUXR_2"/>
    <property type="match status" value="1"/>
</dbReference>
<dbReference type="SMART" id="SM00421">
    <property type="entry name" value="HTH_LUXR"/>
    <property type="match status" value="1"/>
</dbReference>
<dbReference type="Gene3D" id="3.40.50.2300">
    <property type="match status" value="1"/>
</dbReference>
<keyword evidence="3" id="KW-0804">Transcription</keyword>
<dbReference type="PANTHER" id="PTHR44688">
    <property type="entry name" value="DNA-BINDING TRANSCRIPTIONAL ACTIVATOR DEVR_DOSR"/>
    <property type="match status" value="1"/>
</dbReference>
<sequence>MKYKIKTMTIYTLTLLGSDNIQNRILSQFIKDNLNQVVRISKCELLLAQSCPENSLLLIDVNNLDEDETLHWQNILASNTGNISTILLNTDDFHDKQKILRWPNCCGVFANNTPLKEFIIGMEKILNGEYWLPRSVMTELLQHYRTDFKPSAQPTTALTSRELDVLALLPTCKSNIEIADILFVSEHTVKSHLYKVFKKIDVKNRLQAMSWVKENLQ</sequence>
<dbReference type="Pfam" id="PF21155">
    <property type="entry name" value="VpsT-like_REC"/>
    <property type="match status" value="1"/>
</dbReference>
<evidence type="ECO:0000256" key="2">
    <source>
        <dbReference type="ARBA" id="ARBA00023125"/>
    </source>
</evidence>
<proteinExistence type="predicted"/>
<evidence type="ECO:0000313" key="6">
    <source>
        <dbReference type="Proteomes" id="UP001202134"/>
    </source>
</evidence>
<protein>
    <submittedName>
        <fullName evidence="5">LuxR C-terminal-related transcriptional regulator</fullName>
    </submittedName>
</protein>
<dbReference type="Proteomes" id="UP001202134">
    <property type="component" value="Unassembled WGS sequence"/>
</dbReference>
<dbReference type="Gene3D" id="1.10.10.10">
    <property type="entry name" value="Winged helix-like DNA-binding domain superfamily/Winged helix DNA-binding domain"/>
    <property type="match status" value="1"/>
</dbReference>
<dbReference type="RefSeq" id="WP_102526908.1">
    <property type="nucleotide sequence ID" value="NZ_JAKIKU010000002.1"/>
</dbReference>
<dbReference type="EMBL" id="JAKIKU010000002">
    <property type="protein sequence ID" value="MCL1044602.1"/>
    <property type="molecule type" value="Genomic_DNA"/>
</dbReference>
<dbReference type="Pfam" id="PF00196">
    <property type="entry name" value="GerE"/>
    <property type="match status" value="1"/>
</dbReference>
<dbReference type="InterPro" id="IPR016032">
    <property type="entry name" value="Sig_transdc_resp-reg_C-effctor"/>
</dbReference>
<keyword evidence="2" id="KW-0238">DNA-binding</keyword>
<dbReference type="SUPFAM" id="SSF46894">
    <property type="entry name" value="C-terminal effector domain of the bipartite response regulators"/>
    <property type="match status" value="1"/>
</dbReference>
<evidence type="ECO:0000259" key="4">
    <source>
        <dbReference type="PROSITE" id="PS50043"/>
    </source>
</evidence>
<name>A0ABT0KL86_9GAMM</name>